<reference evidence="1 2" key="1">
    <citation type="submission" date="2024-09" db="EMBL/GenBank/DDBJ databases">
        <title>Genome sequencing and assembly of Phytophthora oleae, isolate VK10A, causative agent of rot of olive drupes.</title>
        <authorList>
            <person name="Conti Taguali S."/>
            <person name="Riolo M."/>
            <person name="La Spada F."/>
            <person name="Cacciola S.O."/>
            <person name="Dionisio G."/>
        </authorList>
    </citation>
    <scope>NUCLEOTIDE SEQUENCE [LARGE SCALE GENOMIC DNA]</scope>
    <source>
        <strain evidence="1 2">VK10A</strain>
    </source>
</reference>
<comment type="caution">
    <text evidence="1">The sequence shown here is derived from an EMBL/GenBank/DDBJ whole genome shotgun (WGS) entry which is preliminary data.</text>
</comment>
<gene>
    <name evidence="1" type="ORF">V7S43_011819</name>
</gene>
<dbReference type="EMBL" id="JBIMZQ010000028">
    <property type="protein sequence ID" value="KAL3663414.1"/>
    <property type="molecule type" value="Genomic_DNA"/>
</dbReference>
<protein>
    <submittedName>
        <fullName evidence="1">Uncharacterized protein</fullName>
    </submittedName>
</protein>
<name>A0ABD3FD53_9STRA</name>
<dbReference type="PANTHER" id="PTHR33129">
    <property type="entry name" value="PROTEIN KINASE DOMAIN-CONTAINING PROTEIN-RELATED"/>
    <property type="match status" value="1"/>
</dbReference>
<evidence type="ECO:0000313" key="2">
    <source>
        <dbReference type="Proteomes" id="UP001632037"/>
    </source>
</evidence>
<proteinExistence type="predicted"/>
<keyword evidence="2" id="KW-1185">Reference proteome</keyword>
<dbReference type="PANTHER" id="PTHR33129:SF1">
    <property type="entry name" value="ATP-BINDING PROTEIN"/>
    <property type="match status" value="1"/>
</dbReference>
<evidence type="ECO:0000313" key="1">
    <source>
        <dbReference type="EMBL" id="KAL3663414.1"/>
    </source>
</evidence>
<dbReference type="InterPro" id="IPR052980">
    <property type="entry name" value="Crinkler_effector"/>
</dbReference>
<sequence>MNQVQKVLLGVPDTASLRRSIFEVHAHTTLQRGRTLVAQPLDADTTRGARFNIVKSAEIDIFQGNAITAALLNGGPYHKPKEKNFASVDGFFFPKLPVGEVPSMNEKDKRILLFQMTVSKNHHVRASGIIYLLEKLGLLDLVKANPKRAALIFVHPAGEAKDFKRQQIHSSGTSPANR</sequence>
<accession>A0ABD3FD53</accession>
<dbReference type="AlphaFoldDB" id="A0ABD3FD53"/>
<dbReference type="Proteomes" id="UP001632037">
    <property type="component" value="Unassembled WGS sequence"/>
</dbReference>
<organism evidence="1 2">
    <name type="scientific">Phytophthora oleae</name>
    <dbReference type="NCBI Taxonomy" id="2107226"/>
    <lineage>
        <taxon>Eukaryota</taxon>
        <taxon>Sar</taxon>
        <taxon>Stramenopiles</taxon>
        <taxon>Oomycota</taxon>
        <taxon>Peronosporomycetes</taxon>
        <taxon>Peronosporales</taxon>
        <taxon>Peronosporaceae</taxon>
        <taxon>Phytophthora</taxon>
    </lineage>
</organism>